<feature type="signal peptide" evidence="1">
    <location>
        <begin position="1"/>
        <end position="17"/>
    </location>
</feature>
<organism evidence="3 4">
    <name type="scientific">Coniella lustricola</name>
    <dbReference type="NCBI Taxonomy" id="2025994"/>
    <lineage>
        <taxon>Eukaryota</taxon>
        <taxon>Fungi</taxon>
        <taxon>Dikarya</taxon>
        <taxon>Ascomycota</taxon>
        <taxon>Pezizomycotina</taxon>
        <taxon>Sordariomycetes</taxon>
        <taxon>Sordariomycetidae</taxon>
        <taxon>Diaporthales</taxon>
        <taxon>Schizoparmaceae</taxon>
        <taxon>Coniella</taxon>
    </lineage>
</organism>
<sequence>MFKQSALAALLLRLAAAGTTEWSGSFNDVTVSSLEDWSWSNQVGEYQWYIYGTGNTSDYLAFDASYANPDDSSSTVGAKVSLTSTSYWEGQTMRRTELIPQASDTSAIDSGTLYYHFSIMREDTNAPSVAREHQIAFFESHFTELQYGLADGGSGSGDTTLRWMANSAEQWNVTMEAGIWHNFAYEIDFSGGTVGLWHSTGGDDLTSVVSPVSASASSNGEDWHVGVLELPVTGVSDTTEDLYFSGVYIESGDITTTFSGSSSAAAVSSVAASSTVAAATSAAAPQTTALVSATSSVCKPRTTTVYVTASA</sequence>
<keyword evidence="1" id="KW-0732">Signal</keyword>
<dbReference type="PANTHER" id="PTHR34612:SF6">
    <property type="entry name" value="GLYCOSIDE HYDROLASE 131 CATALYTIC N-TERMINAL DOMAIN-CONTAINING PROTEIN"/>
    <property type="match status" value="1"/>
</dbReference>
<name>A0A2T2ZUI9_9PEZI</name>
<evidence type="ECO:0000313" key="4">
    <source>
        <dbReference type="Proteomes" id="UP000241462"/>
    </source>
</evidence>
<dbReference type="Pfam" id="PF18271">
    <property type="entry name" value="GH131_N"/>
    <property type="match status" value="1"/>
</dbReference>
<gene>
    <name evidence="3" type="ORF">BD289DRAFT_160150</name>
</gene>
<feature type="chain" id="PRO_5015557286" description="Glycoside hydrolase 131 catalytic N-terminal domain-containing protein" evidence="1">
    <location>
        <begin position="18"/>
        <end position="311"/>
    </location>
</feature>
<dbReference type="AlphaFoldDB" id="A0A2T2ZUI9"/>
<dbReference type="Proteomes" id="UP000241462">
    <property type="component" value="Unassembled WGS sequence"/>
</dbReference>
<evidence type="ECO:0000313" key="3">
    <source>
        <dbReference type="EMBL" id="PSR77152.1"/>
    </source>
</evidence>
<keyword evidence="4" id="KW-1185">Reference proteome</keyword>
<proteinExistence type="predicted"/>
<dbReference type="InterPro" id="IPR041524">
    <property type="entry name" value="GH131_N"/>
</dbReference>
<evidence type="ECO:0000256" key="1">
    <source>
        <dbReference type="SAM" id="SignalP"/>
    </source>
</evidence>
<reference evidence="3 4" key="1">
    <citation type="journal article" date="2018" name="Mycol. Prog.">
        <title>Coniella lustricola, a new species from submerged detritus.</title>
        <authorList>
            <person name="Raudabaugh D.B."/>
            <person name="Iturriaga T."/>
            <person name="Carver A."/>
            <person name="Mondo S."/>
            <person name="Pangilinan J."/>
            <person name="Lipzen A."/>
            <person name="He G."/>
            <person name="Amirebrahimi M."/>
            <person name="Grigoriev I.V."/>
            <person name="Miller A.N."/>
        </authorList>
    </citation>
    <scope>NUCLEOTIDE SEQUENCE [LARGE SCALE GENOMIC DNA]</scope>
    <source>
        <strain evidence="3 4">B22-T-1</strain>
    </source>
</reference>
<protein>
    <recommendedName>
        <fullName evidence="2">Glycoside hydrolase 131 catalytic N-terminal domain-containing protein</fullName>
    </recommendedName>
</protein>
<dbReference type="OrthoDB" id="120072at2759"/>
<feature type="domain" description="Glycoside hydrolase 131 catalytic N-terminal" evidence="2">
    <location>
        <begin position="22"/>
        <end position="253"/>
    </location>
</feature>
<dbReference type="PANTHER" id="PTHR34612">
    <property type="entry name" value="GH131_N DOMAIN-CONTAINING PROTEIN"/>
    <property type="match status" value="1"/>
</dbReference>
<accession>A0A2T2ZUI9</accession>
<dbReference type="EMBL" id="KZ678672">
    <property type="protein sequence ID" value="PSR77152.1"/>
    <property type="molecule type" value="Genomic_DNA"/>
</dbReference>
<dbReference type="InParanoid" id="A0A2T2ZUI9"/>
<evidence type="ECO:0000259" key="2">
    <source>
        <dbReference type="Pfam" id="PF18271"/>
    </source>
</evidence>
<dbReference type="Gene3D" id="2.60.120.1160">
    <property type="match status" value="1"/>
</dbReference>
<dbReference type="STRING" id="2025994.A0A2T2ZUI9"/>